<dbReference type="Proteomes" id="UP000659496">
    <property type="component" value="Unassembled WGS sequence"/>
</dbReference>
<reference evidence="3 4" key="1">
    <citation type="submission" date="2020-08" db="EMBL/GenBank/DDBJ databases">
        <title>A Genomic Blueprint of the Chicken Gut Microbiome.</title>
        <authorList>
            <person name="Gilroy R."/>
            <person name="Ravi A."/>
            <person name="Getino M."/>
            <person name="Pursley I."/>
            <person name="Horton D.L."/>
            <person name="Alikhan N.-F."/>
            <person name="Baker D."/>
            <person name="Gharbi K."/>
            <person name="Hall N."/>
            <person name="Watson M."/>
            <person name="Adriaenssens E.M."/>
            <person name="Foster-Nyarko E."/>
            <person name="Jarju S."/>
            <person name="Secka A."/>
            <person name="Antonio M."/>
            <person name="Oren A."/>
            <person name="Chaudhuri R."/>
            <person name="La Ragione R.M."/>
            <person name="Hildebrand F."/>
            <person name="Pallen M.J."/>
        </authorList>
    </citation>
    <scope>NUCLEOTIDE SEQUENCE [LARGE SCALE GENOMIC DNA]</scope>
    <source>
        <strain evidence="3 4">Sa3CUA8</strain>
    </source>
</reference>
<keyword evidence="4" id="KW-1185">Reference proteome</keyword>
<name>A0ABR8PJK4_9BACL</name>
<keyword evidence="1" id="KW-0238">DNA-binding</keyword>
<feature type="domain" description="HTH marR-type" evidence="2">
    <location>
        <begin position="9"/>
        <end position="140"/>
    </location>
</feature>
<organism evidence="3 4">
    <name type="scientific">Sporosarcina gallistercoris</name>
    <dbReference type="NCBI Taxonomy" id="2762245"/>
    <lineage>
        <taxon>Bacteria</taxon>
        <taxon>Bacillati</taxon>
        <taxon>Bacillota</taxon>
        <taxon>Bacilli</taxon>
        <taxon>Bacillales</taxon>
        <taxon>Caryophanaceae</taxon>
        <taxon>Sporosarcina</taxon>
    </lineage>
</organism>
<accession>A0ABR8PJK4</accession>
<sequence>MSDNNDKNIFELLHTIEKVSYQMIVKWRQRSDNDLGISHILVLQELLNEGESRPSDIAKKLNFTPASLTHLSMKLTKQGLIERRQSEEDKRTKYLSITEAGKVLVEKAYNDGIEVRRELFSHISTEEQQAMLAIYRKLDEALTKRSN</sequence>
<dbReference type="SUPFAM" id="SSF46785">
    <property type="entry name" value="Winged helix' DNA-binding domain"/>
    <property type="match status" value="1"/>
</dbReference>
<protein>
    <submittedName>
        <fullName evidence="3">MarR family transcriptional regulator</fullName>
    </submittedName>
</protein>
<dbReference type="PANTHER" id="PTHR33164">
    <property type="entry name" value="TRANSCRIPTIONAL REGULATOR, MARR FAMILY"/>
    <property type="match status" value="1"/>
</dbReference>
<dbReference type="InterPro" id="IPR000835">
    <property type="entry name" value="HTH_MarR-typ"/>
</dbReference>
<evidence type="ECO:0000313" key="4">
    <source>
        <dbReference type="Proteomes" id="UP000659496"/>
    </source>
</evidence>
<evidence type="ECO:0000259" key="2">
    <source>
        <dbReference type="PROSITE" id="PS50995"/>
    </source>
</evidence>
<dbReference type="PRINTS" id="PR00598">
    <property type="entry name" value="HTHMARR"/>
</dbReference>
<dbReference type="InterPro" id="IPR036390">
    <property type="entry name" value="WH_DNA-bd_sf"/>
</dbReference>
<evidence type="ECO:0000256" key="1">
    <source>
        <dbReference type="ARBA" id="ARBA00023125"/>
    </source>
</evidence>
<dbReference type="EMBL" id="JACSQY010000005">
    <property type="protein sequence ID" value="MBD7908344.1"/>
    <property type="molecule type" value="Genomic_DNA"/>
</dbReference>
<proteinExistence type="predicted"/>
<dbReference type="InterPro" id="IPR036388">
    <property type="entry name" value="WH-like_DNA-bd_sf"/>
</dbReference>
<dbReference type="Pfam" id="PF01047">
    <property type="entry name" value="MarR"/>
    <property type="match status" value="1"/>
</dbReference>
<dbReference type="InterPro" id="IPR039422">
    <property type="entry name" value="MarR/SlyA-like"/>
</dbReference>
<evidence type="ECO:0000313" key="3">
    <source>
        <dbReference type="EMBL" id="MBD7908344.1"/>
    </source>
</evidence>
<dbReference type="SMART" id="SM00347">
    <property type="entry name" value="HTH_MARR"/>
    <property type="match status" value="1"/>
</dbReference>
<dbReference type="PROSITE" id="PS50995">
    <property type="entry name" value="HTH_MARR_2"/>
    <property type="match status" value="1"/>
</dbReference>
<comment type="caution">
    <text evidence="3">The sequence shown here is derived from an EMBL/GenBank/DDBJ whole genome shotgun (WGS) entry which is preliminary data.</text>
</comment>
<dbReference type="Gene3D" id="1.10.10.10">
    <property type="entry name" value="Winged helix-like DNA-binding domain superfamily/Winged helix DNA-binding domain"/>
    <property type="match status" value="1"/>
</dbReference>
<gene>
    <name evidence="3" type="ORF">H9659_08375</name>
</gene>
<dbReference type="PANTHER" id="PTHR33164:SF101">
    <property type="entry name" value="TRANSCRIPTIONAL REPRESSOR MPRA"/>
    <property type="match status" value="1"/>
</dbReference>
<dbReference type="RefSeq" id="WP_191689492.1">
    <property type="nucleotide sequence ID" value="NZ_JACSQY010000005.1"/>
</dbReference>